<dbReference type="RefSeq" id="WP_268378273.1">
    <property type="nucleotide sequence ID" value="NZ_JAPQTC020000004.1"/>
</dbReference>
<keyword evidence="2" id="KW-1185">Reference proteome</keyword>
<sequence>MTTGWSKPPTAFIKVVEQDLGQKRHQVAVETLAAVVAGSPVDSGAYRANHRVSIDGVDLGYELEKIDPSGAETLQAGNEAISSAASPYCETVIQNNIPYGEALEHGHSGQAPAGVYGVAFAAVVEKHTK</sequence>
<gene>
    <name evidence="1" type="ORF">OYC61_012765</name>
</gene>
<dbReference type="Proteomes" id="UP001074635">
    <property type="component" value="Unassembled WGS sequence"/>
</dbReference>
<name>A0ABU3MTS3_9BURK</name>
<protein>
    <recommendedName>
        <fullName evidence="3">HK97 gp10 family phage protein</fullName>
    </recommendedName>
</protein>
<reference evidence="1" key="1">
    <citation type="submission" date="2023-08" db="EMBL/GenBank/DDBJ databases">
        <title>Study of Resistomes in environmental pathogenic environmental.</title>
        <authorList>
            <person name="Bhattacharjee A."/>
            <person name="Singh A.K."/>
        </authorList>
    </citation>
    <scope>NUCLEOTIDE SEQUENCE</scope>
    <source>
        <strain evidence="1">S1</strain>
    </source>
</reference>
<evidence type="ECO:0000313" key="2">
    <source>
        <dbReference type="Proteomes" id="UP001074635"/>
    </source>
</evidence>
<dbReference type="EMBL" id="JAPQTC020000004">
    <property type="protein sequence ID" value="MDT8505171.1"/>
    <property type="molecule type" value="Genomic_DNA"/>
</dbReference>
<proteinExistence type="predicted"/>
<organism evidence="1 2">
    <name type="scientific">Alcaligenes nematophilus</name>
    <dbReference type="NCBI Taxonomy" id="2994643"/>
    <lineage>
        <taxon>Bacteria</taxon>
        <taxon>Pseudomonadati</taxon>
        <taxon>Pseudomonadota</taxon>
        <taxon>Betaproteobacteria</taxon>
        <taxon>Burkholderiales</taxon>
        <taxon>Alcaligenaceae</taxon>
        <taxon>Alcaligenes</taxon>
    </lineage>
</organism>
<comment type="caution">
    <text evidence="1">The sequence shown here is derived from an EMBL/GenBank/DDBJ whole genome shotgun (WGS) entry which is preliminary data.</text>
</comment>
<evidence type="ECO:0008006" key="3">
    <source>
        <dbReference type="Google" id="ProtNLM"/>
    </source>
</evidence>
<accession>A0ABU3MTS3</accession>
<evidence type="ECO:0000313" key="1">
    <source>
        <dbReference type="EMBL" id="MDT8505171.1"/>
    </source>
</evidence>